<proteinExistence type="inferred from homology"/>
<dbReference type="AlphaFoldDB" id="A0A2P7S7H0"/>
<evidence type="ECO:0000256" key="2">
    <source>
        <dbReference type="ARBA" id="ARBA00022649"/>
    </source>
</evidence>
<dbReference type="NCBIfam" id="TIGR02606">
    <property type="entry name" value="antidote_CC2985"/>
    <property type="match status" value="1"/>
</dbReference>
<dbReference type="EMBL" id="PXYK01000014">
    <property type="protein sequence ID" value="PSJ58397.1"/>
    <property type="molecule type" value="Genomic_DNA"/>
</dbReference>
<evidence type="ECO:0000313" key="3">
    <source>
        <dbReference type="EMBL" id="PSJ58397.1"/>
    </source>
</evidence>
<organism evidence="3 4">
    <name type="scientific">Kumtagia ephedrae</name>
    <dbReference type="NCBI Taxonomy" id="2116701"/>
    <lineage>
        <taxon>Bacteria</taxon>
        <taxon>Pseudomonadati</taxon>
        <taxon>Pseudomonadota</taxon>
        <taxon>Alphaproteobacteria</taxon>
        <taxon>Hyphomicrobiales</taxon>
        <taxon>Phyllobacteriaceae</taxon>
        <taxon>Kumtagia</taxon>
    </lineage>
</organism>
<dbReference type="GO" id="GO:0006355">
    <property type="term" value="P:regulation of DNA-templated transcription"/>
    <property type="evidence" value="ECO:0007669"/>
    <property type="project" value="InterPro"/>
</dbReference>
<dbReference type="PANTHER" id="PTHR36582:SF2">
    <property type="entry name" value="ANTITOXIN PARD"/>
    <property type="match status" value="1"/>
</dbReference>
<dbReference type="InterPro" id="IPR022789">
    <property type="entry name" value="ParD"/>
</dbReference>
<dbReference type="PANTHER" id="PTHR36582">
    <property type="entry name" value="ANTITOXIN PARD"/>
    <property type="match status" value="1"/>
</dbReference>
<dbReference type="CDD" id="cd22231">
    <property type="entry name" value="RHH_NikR_HicB-like"/>
    <property type="match status" value="1"/>
</dbReference>
<dbReference type="InterPro" id="IPR010985">
    <property type="entry name" value="Ribbon_hlx_hlx"/>
</dbReference>
<dbReference type="Gene3D" id="6.10.10.120">
    <property type="entry name" value="Antitoxin ParD1-like"/>
    <property type="match status" value="1"/>
</dbReference>
<keyword evidence="4" id="KW-1185">Reference proteome</keyword>
<dbReference type="SUPFAM" id="SSF47598">
    <property type="entry name" value="Ribbon-helix-helix"/>
    <property type="match status" value="1"/>
</dbReference>
<reference evidence="3 4" key="1">
    <citation type="submission" date="2018-03" db="EMBL/GenBank/DDBJ databases">
        <title>The draft genome of Mesorhizobium sp. 6GN-30.</title>
        <authorList>
            <person name="Liu L."/>
            <person name="Li L."/>
            <person name="Wang T."/>
            <person name="Zhang X."/>
            <person name="Liang L."/>
        </authorList>
    </citation>
    <scope>NUCLEOTIDE SEQUENCE [LARGE SCALE GENOMIC DNA]</scope>
    <source>
        <strain evidence="3 4">6GN30</strain>
    </source>
</reference>
<accession>A0A2P7S7H0</accession>
<sequence>MSATEKRTFSLPAEQSAFIDKLVESGAYATSSEVIRAGLRALQERDAAVERWLREQVVPTYDRWKADPSRGISIDEMAEHARKRHEARLQRKA</sequence>
<dbReference type="Proteomes" id="UP000241229">
    <property type="component" value="Unassembled WGS sequence"/>
</dbReference>
<name>A0A2P7S7H0_9HYPH</name>
<dbReference type="Pfam" id="PF03693">
    <property type="entry name" value="ParD_antitoxin"/>
    <property type="match status" value="1"/>
</dbReference>
<keyword evidence="2" id="KW-1277">Toxin-antitoxin system</keyword>
<gene>
    <name evidence="3" type="ORF">C7I84_15660</name>
</gene>
<dbReference type="InterPro" id="IPR038296">
    <property type="entry name" value="ParD_sf"/>
</dbReference>
<comment type="caution">
    <text evidence="3">The sequence shown here is derived from an EMBL/GenBank/DDBJ whole genome shotgun (WGS) entry which is preliminary data.</text>
</comment>
<dbReference type="RefSeq" id="WP_106773137.1">
    <property type="nucleotide sequence ID" value="NZ_PXYK01000014.1"/>
</dbReference>
<evidence type="ECO:0000313" key="4">
    <source>
        <dbReference type="Proteomes" id="UP000241229"/>
    </source>
</evidence>
<dbReference type="OrthoDB" id="514770at2"/>
<comment type="similarity">
    <text evidence="1">Belongs to the ParD antitoxin family.</text>
</comment>
<evidence type="ECO:0000256" key="1">
    <source>
        <dbReference type="ARBA" id="ARBA00008580"/>
    </source>
</evidence>
<protein>
    <submittedName>
        <fullName evidence="3">Type II toxin-antitoxin system ParD family antitoxin</fullName>
    </submittedName>
</protein>